<keyword evidence="5" id="KW-0732">Signal</keyword>
<accession>A0AAV1DMV9</accession>
<dbReference type="Gene3D" id="3.30.430.20">
    <property type="entry name" value="Gnk2 domain, C-X8-C-X2-C motif"/>
    <property type="match status" value="1"/>
</dbReference>
<keyword evidence="7" id="KW-0677">Repeat</keyword>
<comment type="subcellular location">
    <subcellularLocation>
        <location evidence="13">Cell junction</location>
        <location evidence="13">Plasmodesma</location>
    </subcellularLocation>
    <subcellularLocation>
        <location evidence="1">Cell membrane</location>
        <topology evidence="1">Single-pass type I membrane protein</topology>
    </subcellularLocation>
</comment>
<dbReference type="PANTHER" id="PTHR32080:SF54">
    <property type="entry name" value="GNK2-HOMOLOGOUS DOMAIN-CONTAINING PROTEIN"/>
    <property type="match status" value="1"/>
</dbReference>
<evidence type="ECO:0000256" key="6">
    <source>
        <dbReference type="ARBA" id="ARBA00022734"/>
    </source>
</evidence>
<dbReference type="Pfam" id="PF01657">
    <property type="entry name" value="Stress-antifung"/>
    <property type="match status" value="1"/>
</dbReference>
<evidence type="ECO:0000256" key="8">
    <source>
        <dbReference type="ARBA" id="ARBA00022821"/>
    </source>
</evidence>
<dbReference type="GO" id="GO:0050832">
    <property type="term" value="P:defense response to fungus"/>
    <property type="evidence" value="ECO:0007669"/>
    <property type="project" value="UniProtKB-KW"/>
</dbReference>
<dbReference type="InterPro" id="IPR051378">
    <property type="entry name" value="Cell2Cell_Antifungal"/>
</dbReference>
<keyword evidence="2" id="KW-0929">Antimicrobial</keyword>
<evidence type="ECO:0000256" key="2">
    <source>
        <dbReference type="ARBA" id="ARBA00022529"/>
    </source>
</evidence>
<evidence type="ECO:0000256" key="13">
    <source>
        <dbReference type="ARBA" id="ARBA00024184"/>
    </source>
</evidence>
<dbReference type="GO" id="GO:0042742">
    <property type="term" value="P:defense response to bacterium"/>
    <property type="evidence" value="ECO:0007669"/>
    <property type="project" value="UniProtKB-KW"/>
</dbReference>
<feature type="domain" description="Gnk2-homologous" evidence="15">
    <location>
        <begin position="14"/>
        <end position="118"/>
    </location>
</feature>
<evidence type="ECO:0000313" key="16">
    <source>
        <dbReference type="EMBL" id="CAI9108366.1"/>
    </source>
</evidence>
<sequence length="124" mass="13210">MGLWCCVTNGAPNTNINFEACSRTTYAAGEPYGNGVAYVLDDITSNAPNASGPKYESVSPDLNALCYGSGFCVSALTFEDCSTCMLAASTEIQNHCAGHIWGVVLLQDCSIAYKKVGDKDKQRH</sequence>
<keyword evidence="8" id="KW-0611">Plant defense</keyword>
<evidence type="ECO:0000256" key="14">
    <source>
        <dbReference type="ARBA" id="ARBA00038393"/>
    </source>
</evidence>
<dbReference type="GO" id="GO:0005537">
    <property type="term" value="F:D-mannose binding"/>
    <property type="evidence" value="ECO:0007669"/>
    <property type="project" value="UniProtKB-KW"/>
</dbReference>
<dbReference type="GO" id="GO:0009506">
    <property type="term" value="C:plasmodesma"/>
    <property type="evidence" value="ECO:0007669"/>
    <property type="project" value="UniProtKB-SubCell"/>
</dbReference>
<name>A0AAV1DMV9_OLDCO</name>
<dbReference type="EMBL" id="OX459123">
    <property type="protein sequence ID" value="CAI9108366.1"/>
    <property type="molecule type" value="Genomic_DNA"/>
</dbReference>
<dbReference type="GO" id="GO:0005886">
    <property type="term" value="C:plasma membrane"/>
    <property type="evidence" value="ECO:0007669"/>
    <property type="project" value="UniProtKB-SubCell"/>
</dbReference>
<gene>
    <name evidence="16" type="ORF">OLC1_LOCUS16466</name>
</gene>
<reference evidence="16" key="1">
    <citation type="submission" date="2023-03" db="EMBL/GenBank/DDBJ databases">
        <authorList>
            <person name="Julca I."/>
        </authorList>
    </citation>
    <scope>NUCLEOTIDE SEQUENCE</scope>
</reference>
<dbReference type="Proteomes" id="UP001161247">
    <property type="component" value="Chromosome 6"/>
</dbReference>
<keyword evidence="4" id="KW-0945">Host-virus interaction</keyword>
<evidence type="ECO:0000256" key="7">
    <source>
        <dbReference type="ARBA" id="ARBA00022737"/>
    </source>
</evidence>
<dbReference type="PANTHER" id="PTHR32080">
    <property type="entry name" value="ANTIFUNGAL PROTEIN GINKBILOBIN-2-LIKE"/>
    <property type="match status" value="1"/>
</dbReference>
<evidence type="ECO:0000256" key="12">
    <source>
        <dbReference type="ARBA" id="ARBA00023157"/>
    </source>
</evidence>
<dbReference type="InterPro" id="IPR038408">
    <property type="entry name" value="GNK2_sf"/>
</dbReference>
<keyword evidence="17" id="KW-1185">Reference proteome</keyword>
<proteinExistence type="inferred from homology"/>
<keyword evidence="11" id="KW-0465">Mannose-binding</keyword>
<evidence type="ECO:0000256" key="5">
    <source>
        <dbReference type="ARBA" id="ARBA00022729"/>
    </source>
</evidence>
<protein>
    <submittedName>
        <fullName evidence="16">OLC1v1007939C1</fullName>
    </submittedName>
</protein>
<keyword evidence="10" id="KW-0044">Antibiotic</keyword>
<evidence type="ECO:0000313" key="17">
    <source>
        <dbReference type="Proteomes" id="UP001161247"/>
    </source>
</evidence>
<dbReference type="AlphaFoldDB" id="A0AAV1DMV9"/>
<organism evidence="16 17">
    <name type="scientific">Oldenlandia corymbosa var. corymbosa</name>
    <dbReference type="NCBI Taxonomy" id="529605"/>
    <lineage>
        <taxon>Eukaryota</taxon>
        <taxon>Viridiplantae</taxon>
        <taxon>Streptophyta</taxon>
        <taxon>Embryophyta</taxon>
        <taxon>Tracheophyta</taxon>
        <taxon>Spermatophyta</taxon>
        <taxon>Magnoliopsida</taxon>
        <taxon>eudicotyledons</taxon>
        <taxon>Gunneridae</taxon>
        <taxon>Pentapetalae</taxon>
        <taxon>asterids</taxon>
        <taxon>lamiids</taxon>
        <taxon>Gentianales</taxon>
        <taxon>Rubiaceae</taxon>
        <taxon>Rubioideae</taxon>
        <taxon>Spermacoceae</taxon>
        <taxon>Hedyotis-Oldenlandia complex</taxon>
        <taxon>Oldenlandia</taxon>
    </lineage>
</organism>
<evidence type="ECO:0000256" key="11">
    <source>
        <dbReference type="ARBA" id="ARBA00023035"/>
    </source>
</evidence>
<keyword evidence="12" id="KW-1015">Disulfide bond</keyword>
<evidence type="ECO:0000256" key="10">
    <source>
        <dbReference type="ARBA" id="ARBA00023022"/>
    </source>
</evidence>
<evidence type="ECO:0000256" key="1">
    <source>
        <dbReference type="ARBA" id="ARBA00004251"/>
    </source>
</evidence>
<dbReference type="PROSITE" id="PS51473">
    <property type="entry name" value="GNK2"/>
    <property type="match status" value="1"/>
</dbReference>
<evidence type="ECO:0000256" key="9">
    <source>
        <dbReference type="ARBA" id="ARBA00022949"/>
    </source>
</evidence>
<evidence type="ECO:0000259" key="15">
    <source>
        <dbReference type="PROSITE" id="PS51473"/>
    </source>
</evidence>
<evidence type="ECO:0000256" key="4">
    <source>
        <dbReference type="ARBA" id="ARBA00022581"/>
    </source>
</evidence>
<keyword evidence="3" id="KW-0295">Fungicide</keyword>
<dbReference type="GO" id="GO:0031640">
    <property type="term" value="P:killing of cells of another organism"/>
    <property type="evidence" value="ECO:0007669"/>
    <property type="project" value="UniProtKB-KW"/>
</dbReference>
<keyword evidence="9" id="KW-0965">Cell junction</keyword>
<dbReference type="InterPro" id="IPR002902">
    <property type="entry name" value="GNK2"/>
</dbReference>
<evidence type="ECO:0000256" key="3">
    <source>
        <dbReference type="ARBA" id="ARBA00022577"/>
    </source>
</evidence>
<comment type="similarity">
    <text evidence="14">Belongs to the cysteine-rich repeat secretory protein family. Plasmodesmata-located proteins (PDLD) subfamily.</text>
</comment>
<dbReference type="CDD" id="cd23509">
    <property type="entry name" value="Gnk2-like"/>
    <property type="match status" value="1"/>
</dbReference>
<keyword evidence="6" id="KW-0430">Lectin</keyword>